<dbReference type="EMBL" id="BFEA01000935">
    <property type="protein sequence ID" value="GBG91686.1"/>
    <property type="molecule type" value="Genomic_DNA"/>
</dbReference>
<dbReference type="Proteomes" id="UP000265515">
    <property type="component" value="Unassembled WGS sequence"/>
</dbReference>
<dbReference type="Pfam" id="PF04937">
    <property type="entry name" value="DUF659"/>
    <property type="match status" value="1"/>
</dbReference>
<evidence type="ECO:0000313" key="3">
    <source>
        <dbReference type="EMBL" id="GBG91686.1"/>
    </source>
</evidence>
<accession>A0A388MAV1</accession>
<dbReference type="InterPro" id="IPR012337">
    <property type="entry name" value="RNaseH-like_sf"/>
</dbReference>
<feature type="domain" description="DUF659" evidence="2">
    <location>
        <begin position="178"/>
        <end position="339"/>
    </location>
</feature>
<evidence type="ECO:0000259" key="2">
    <source>
        <dbReference type="Pfam" id="PF04937"/>
    </source>
</evidence>
<dbReference type="Gramene" id="GBG91686">
    <property type="protein sequence ID" value="GBG91686"/>
    <property type="gene ID" value="CBR_g53500"/>
</dbReference>
<feature type="compositionally biased region" description="Polar residues" evidence="1">
    <location>
        <begin position="106"/>
        <end position="116"/>
    </location>
</feature>
<organism evidence="3 4">
    <name type="scientific">Chara braunii</name>
    <name type="common">Braun's stonewort</name>
    <dbReference type="NCBI Taxonomy" id="69332"/>
    <lineage>
        <taxon>Eukaryota</taxon>
        <taxon>Viridiplantae</taxon>
        <taxon>Streptophyta</taxon>
        <taxon>Charophyceae</taxon>
        <taxon>Charales</taxon>
        <taxon>Characeae</taxon>
        <taxon>Chara</taxon>
    </lineage>
</organism>
<dbReference type="PANTHER" id="PTHR32166:SF123">
    <property type="entry name" value="BED-TYPE DOMAIN-CONTAINING PROTEIN"/>
    <property type="match status" value="1"/>
</dbReference>
<protein>
    <recommendedName>
        <fullName evidence="2">DUF659 domain-containing protein</fullName>
    </recommendedName>
</protein>
<keyword evidence="4" id="KW-1185">Reference proteome</keyword>
<dbReference type="SUPFAM" id="SSF53098">
    <property type="entry name" value="Ribonuclease H-like"/>
    <property type="match status" value="1"/>
</dbReference>
<dbReference type="PANTHER" id="PTHR32166">
    <property type="entry name" value="OSJNBA0013A04.12 PROTEIN"/>
    <property type="match status" value="1"/>
</dbReference>
<reference evidence="3 4" key="1">
    <citation type="journal article" date="2018" name="Cell">
        <title>The Chara Genome: Secondary Complexity and Implications for Plant Terrestrialization.</title>
        <authorList>
            <person name="Nishiyama T."/>
            <person name="Sakayama H."/>
            <person name="Vries J.D."/>
            <person name="Buschmann H."/>
            <person name="Saint-Marcoux D."/>
            <person name="Ullrich K.K."/>
            <person name="Haas F.B."/>
            <person name="Vanderstraeten L."/>
            <person name="Becker D."/>
            <person name="Lang D."/>
            <person name="Vosolsobe S."/>
            <person name="Rombauts S."/>
            <person name="Wilhelmsson P.K.I."/>
            <person name="Janitza P."/>
            <person name="Kern R."/>
            <person name="Heyl A."/>
            <person name="Rumpler F."/>
            <person name="Villalobos L.I.A.C."/>
            <person name="Clay J.M."/>
            <person name="Skokan R."/>
            <person name="Toyoda A."/>
            <person name="Suzuki Y."/>
            <person name="Kagoshima H."/>
            <person name="Schijlen E."/>
            <person name="Tajeshwar N."/>
            <person name="Catarino B."/>
            <person name="Hetherington A.J."/>
            <person name="Saltykova A."/>
            <person name="Bonnot C."/>
            <person name="Breuninger H."/>
            <person name="Symeonidi A."/>
            <person name="Radhakrishnan G.V."/>
            <person name="Van Nieuwerburgh F."/>
            <person name="Deforce D."/>
            <person name="Chang C."/>
            <person name="Karol K.G."/>
            <person name="Hedrich R."/>
            <person name="Ulvskov P."/>
            <person name="Glockner G."/>
            <person name="Delwiche C.F."/>
            <person name="Petrasek J."/>
            <person name="Van de Peer Y."/>
            <person name="Friml J."/>
            <person name="Beilby M."/>
            <person name="Dolan L."/>
            <person name="Kohara Y."/>
            <person name="Sugano S."/>
            <person name="Fujiyama A."/>
            <person name="Delaux P.-M."/>
            <person name="Quint M."/>
            <person name="TheiBen G."/>
            <person name="Hagemann M."/>
            <person name="Harholt J."/>
            <person name="Dunand C."/>
            <person name="Zachgo S."/>
            <person name="Langdale J."/>
            <person name="Maumus F."/>
            <person name="Straeten D.V.D."/>
            <person name="Gould S.B."/>
            <person name="Rensing S.A."/>
        </authorList>
    </citation>
    <scope>NUCLEOTIDE SEQUENCE [LARGE SCALE GENOMIC DNA]</scope>
    <source>
        <strain evidence="3 4">S276</strain>
    </source>
</reference>
<evidence type="ECO:0000313" key="4">
    <source>
        <dbReference type="Proteomes" id="UP000265515"/>
    </source>
</evidence>
<sequence length="408" mass="44907">MKKIQAYLVERGFADKGRQLGQQQGDSGEEDEDNPERVAQEDDEQGGGACEAPESGGARDVSRGGDDKSAEVPIDVEREAERDCGELRAEKRAVTGVGTSRKRKTSSQPLPATATTKKLRQSRMEESFDPKWQRDRDAYFLQWFYACGIPFHAARRPEYNTFRRHLATCPPRVHPSLPNYRRISGDGIVKQDKDVAEMLATLRRDVVVTGTTILTDGRKSITAYQIVNFLAVGSSGAYLLRTVQRDGAEQDTASVVLRRWKKVLDDFGIENVNAICTDSTGTYVAAAKFLAQDKDLQYSCITWPPCAVHVRNLMLSDIDKDGRDGGVGHTEDTIIKARAVVRFIRSHGAALTLFRRFSARHPTKGQTAPSSALSGTSGRGRELILPSADQIHHAVPNVRAVVGAMSHA</sequence>
<feature type="compositionally biased region" description="Basic and acidic residues" evidence="1">
    <location>
        <begin position="60"/>
        <end position="93"/>
    </location>
</feature>
<feature type="region of interest" description="Disordered" evidence="1">
    <location>
        <begin position="11"/>
        <end position="128"/>
    </location>
</feature>
<gene>
    <name evidence="3" type="ORF">CBR_g53500</name>
</gene>
<dbReference type="AlphaFoldDB" id="A0A388MAV1"/>
<dbReference type="InterPro" id="IPR007021">
    <property type="entry name" value="DUF659"/>
</dbReference>
<evidence type="ECO:0000256" key="1">
    <source>
        <dbReference type="SAM" id="MobiDB-lite"/>
    </source>
</evidence>
<proteinExistence type="predicted"/>
<comment type="caution">
    <text evidence="3">The sequence shown here is derived from an EMBL/GenBank/DDBJ whole genome shotgun (WGS) entry which is preliminary data.</text>
</comment>
<name>A0A388MAV1_CHABU</name>